<organism evidence="5">
    <name type="scientific">mine drainage metagenome</name>
    <dbReference type="NCBI Taxonomy" id="410659"/>
    <lineage>
        <taxon>unclassified sequences</taxon>
        <taxon>metagenomes</taxon>
        <taxon>ecological metagenomes</taxon>
    </lineage>
</organism>
<name>T0YNA0_9ZZZZ</name>
<evidence type="ECO:0000259" key="4">
    <source>
        <dbReference type="Pfam" id="PF03328"/>
    </source>
</evidence>
<reference evidence="5" key="1">
    <citation type="submission" date="2013-08" db="EMBL/GenBank/DDBJ databases">
        <authorList>
            <person name="Mendez C."/>
            <person name="Richter M."/>
            <person name="Ferrer M."/>
            <person name="Sanchez J."/>
        </authorList>
    </citation>
    <scope>NUCLEOTIDE SEQUENCE</scope>
</reference>
<evidence type="ECO:0000256" key="1">
    <source>
        <dbReference type="ARBA" id="ARBA00001946"/>
    </source>
</evidence>
<dbReference type="InterPro" id="IPR015813">
    <property type="entry name" value="Pyrv/PenolPyrv_kinase-like_dom"/>
</dbReference>
<feature type="domain" description="HpcH/HpaI aldolase/citrate lyase" evidence="4">
    <location>
        <begin position="3"/>
        <end position="154"/>
    </location>
</feature>
<feature type="non-terminal residue" evidence="5">
    <location>
        <position position="1"/>
    </location>
</feature>
<dbReference type="Pfam" id="PF03328">
    <property type="entry name" value="HpcH_HpaI"/>
    <property type="match status" value="1"/>
</dbReference>
<dbReference type="PANTHER" id="PTHR32308">
    <property type="entry name" value="LYASE BETA SUBUNIT, PUTATIVE (AFU_ORTHOLOGUE AFUA_4G13030)-RELATED"/>
    <property type="match status" value="1"/>
</dbReference>
<reference evidence="5" key="2">
    <citation type="journal article" date="2014" name="ISME J.">
        <title>Microbial stratification in low pH oxic and suboxic macroscopic growths along an acid mine drainage.</title>
        <authorList>
            <person name="Mendez-Garcia C."/>
            <person name="Mesa V."/>
            <person name="Sprenger R.R."/>
            <person name="Richter M."/>
            <person name="Diez M.S."/>
            <person name="Solano J."/>
            <person name="Bargiela R."/>
            <person name="Golyshina O.V."/>
            <person name="Manteca A."/>
            <person name="Ramos J.L."/>
            <person name="Gallego J.R."/>
            <person name="Llorente I."/>
            <person name="Martins Dos Santos V.A."/>
            <person name="Jensen O.N."/>
            <person name="Pelaez A.I."/>
            <person name="Sanchez J."/>
            <person name="Ferrer M."/>
        </authorList>
    </citation>
    <scope>NUCLEOTIDE SEQUENCE</scope>
</reference>
<dbReference type="SUPFAM" id="SSF51621">
    <property type="entry name" value="Phosphoenolpyruvate/pyruvate domain"/>
    <property type="match status" value="1"/>
</dbReference>
<dbReference type="Gene3D" id="3.20.20.60">
    <property type="entry name" value="Phosphoenolpyruvate-binding domains"/>
    <property type="match status" value="1"/>
</dbReference>
<sequence length="159" mass="16777">WASGADALIVDLEDSVDPRRLPAARAQVLEFLQAQVERATCELWVRVNALSSGRLYEDVTAVLPGRPAGLVLPKVDSYADIERIALTLEAIEGGHGLAIGSTRLIVIGTETPAGLLALGQYPQAAATHRACARRLAGLTWGMEDLSAALGVRAQRGPDG</sequence>
<evidence type="ECO:0000313" key="5">
    <source>
        <dbReference type="EMBL" id="EQD33392.1"/>
    </source>
</evidence>
<dbReference type="EMBL" id="AUZX01014062">
    <property type="protein sequence ID" value="EQD33392.1"/>
    <property type="molecule type" value="Genomic_DNA"/>
</dbReference>
<dbReference type="EC" id="4.1.-.-" evidence="5"/>
<keyword evidence="3" id="KW-0460">Magnesium</keyword>
<keyword evidence="2" id="KW-0479">Metal-binding</keyword>
<dbReference type="InterPro" id="IPR040442">
    <property type="entry name" value="Pyrv_kinase-like_dom_sf"/>
</dbReference>
<dbReference type="GO" id="GO:0000287">
    <property type="term" value="F:magnesium ion binding"/>
    <property type="evidence" value="ECO:0007669"/>
    <property type="project" value="TreeGrafter"/>
</dbReference>
<feature type="non-terminal residue" evidence="5">
    <location>
        <position position="159"/>
    </location>
</feature>
<dbReference type="GO" id="GO:0006107">
    <property type="term" value="P:oxaloacetate metabolic process"/>
    <property type="evidence" value="ECO:0007669"/>
    <property type="project" value="TreeGrafter"/>
</dbReference>
<evidence type="ECO:0000256" key="3">
    <source>
        <dbReference type="ARBA" id="ARBA00022842"/>
    </source>
</evidence>
<dbReference type="AlphaFoldDB" id="T0YNA0"/>
<dbReference type="InterPro" id="IPR005000">
    <property type="entry name" value="Aldolase/citrate-lyase_domain"/>
</dbReference>
<dbReference type="PANTHER" id="PTHR32308:SF0">
    <property type="entry name" value="HPCH_HPAI ALDOLASE_CITRATE LYASE DOMAIN-CONTAINING PROTEIN"/>
    <property type="match status" value="1"/>
</dbReference>
<comment type="caution">
    <text evidence="5">The sequence shown here is derived from an EMBL/GenBank/DDBJ whole genome shotgun (WGS) entry which is preliminary data.</text>
</comment>
<evidence type="ECO:0000256" key="2">
    <source>
        <dbReference type="ARBA" id="ARBA00022723"/>
    </source>
</evidence>
<gene>
    <name evidence="5" type="ORF">B1A_19063</name>
</gene>
<comment type="cofactor">
    <cofactor evidence="1">
        <name>Mg(2+)</name>
        <dbReference type="ChEBI" id="CHEBI:18420"/>
    </cofactor>
</comment>
<proteinExistence type="predicted"/>
<dbReference type="GO" id="GO:0016829">
    <property type="term" value="F:lyase activity"/>
    <property type="evidence" value="ECO:0007669"/>
    <property type="project" value="UniProtKB-KW"/>
</dbReference>
<keyword evidence="5" id="KW-0456">Lyase</keyword>
<protein>
    <submittedName>
        <fullName evidence="5">HpcH/HpaI aldolase</fullName>
        <ecNumber evidence="5">4.1.-.-</ecNumber>
    </submittedName>
</protein>
<accession>T0YNA0</accession>